<evidence type="ECO:0000313" key="6">
    <source>
        <dbReference type="EMBL" id="QVL32510.1"/>
    </source>
</evidence>
<keyword evidence="2" id="KW-0067">ATP-binding</keyword>
<dbReference type="GO" id="GO:0140664">
    <property type="term" value="F:ATP-dependent DNA damage sensor activity"/>
    <property type="evidence" value="ECO:0007669"/>
    <property type="project" value="InterPro"/>
</dbReference>
<evidence type="ECO:0000256" key="3">
    <source>
        <dbReference type="ARBA" id="ARBA00023125"/>
    </source>
</evidence>
<evidence type="ECO:0000313" key="7">
    <source>
        <dbReference type="Proteomes" id="UP000676194"/>
    </source>
</evidence>
<feature type="transmembrane region" description="Helical" evidence="4">
    <location>
        <begin position="59"/>
        <end position="77"/>
    </location>
</feature>
<dbReference type="GO" id="GO:0030983">
    <property type="term" value="F:mismatched DNA binding"/>
    <property type="evidence" value="ECO:0007669"/>
    <property type="project" value="InterPro"/>
</dbReference>
<dbReference type="PANTHER" id="PTHR11361:SF99">
    <property type="entry name" value="DNA MISMATCH REPAIR PROTEIN"/>
    <property type="match status" value="1"/>
</dbReference>
<dbReference type="SUPFAM" id="SSF52540">
    <property type="entry name" value="P-loop containing nucleoside triphosphate hydrolases"/>
    <property type="match status" value="1"/>
</dbReference>
<dbReference type="EMBL" id="CP074694">
    <property type="protein sequence ID" value="QVL32510.1"/>
    <property type="molecule type" value="Genomic_DNA"/>
</dbReference>
<evidence type="ECO:0000256" key="1">
    <source>
        <dbReference type="ARBA" id="ARBA00022741"/>
    </source>
</evidence>
<dbReference type="SUPFAM" id="SSF48334">
    <property type="entry name" value="DNA repair protein MutS, domain III"/>
    <property type="match status" value="1"/>
</dbReference>
<dbReference type="GO" id="GO:0005829">
    <property type="term" value="C:cytosol"/>
    <property type="evidence" value="ECO:0007669"/>
    <property type="project" value="TreeGrafter"/>
</dbReference>
<dbReference type="Gene3D" id="3.40.50.300">
    <property type="entry name" value="P-loop containing nucleotide triphosphate hydrolases"/>
    <property type="match status" value="1"/>
</dbReference>
<gene>
    <name evidence="6" type="ORF">KIH39_00915</name>
</gene>
<dbReference type="InterPro" id="IPR027417">
    <property type="entry name" value="P-loop_NTPase"/>
</dbReference>
<reference evidence="6" key="1">
    <citation type="submission" date="2021-05" db="EMBL/GenBank/DDBJ databases">
        <title>Complete genome sequence of the cellulolytic planctomycete Telmatocola sphagniphila SP2T and characterization of the first cellulase from planctomycetes.</title>
        <authorList>
            <person name="Rakitin A.L."/>
            <person name="Beletsky A.V."/>
            <person name="Naumoff D.G."/>
            <person name="Kulichevskaya I.S."/>
            <person name="Mardanov A.V."/>
            <person name="Ravin N.V."/>
            <person name="Dedysh S.N."/>
        </authorList>
    </citation>
    <scope>NUCLEOTIDE SEQUENCE</scope>
    <source>
        <strain evidence="6">SP2T</strain>
    </source>
</reference>
<name>A0A8E6B8T8_9BACT</name>
<evidence type="ECO:0000259" key="5">
    <source>
        <dbReference type="SMART" id="SM00534"/>
    </source>
</evidence>
<dbReference type="SMART" id="SM00534">
    <property type="entry name" value="MUTSac"/>
    <property type="match status" value="1"/>
</dbReference>
<accession>A0A8E6B8T8</accession>
<organism evidence="6 7">
    <name type="scientific">Telmatocola sphagniphila</name>
    <dbReference type="NCBI Taxonomy" id="1123043"/>
    <lineage>
        <taxon>Bacteria</taxon>
        <taxon>Pseudomonadati</taxon>
        <taxon>Planctomycetota</taxon>
        <taxon>Planctomycetia</taxon>
        <taxon>Gemmatales</taxon>
        <taxon>Gemmataceae</taxon>
    </lineage>
</organism>
<dbReference type="GO" id="GO:0006298">
    <property type="term" value="P:mismatch repair"/>
    <property type="evidence" value="ECO:0007669"/>
    <property type="project" value="InterPro"/>
</dbReference>
<protein>
    <recommendedName>
        <fullName evidence="5">DNA mismatch repair proteins mutS family domain-containing protein</fullName>
    </recommendedName>
</protein>
<dbReference type="InterPro" id="IPR036187">
    <property type="entry name" value="DNA_mismatch_repair_MutS_sf"/>
</dbReference>
<dbReference type="GO" id="GO:0005524">
    <property type="term" value="F:ATP binding"/>
    <property type="evidence" value="ECO:0007669"/>
    <property type="project" value="UniProtKB-KW"/>
</dbReference>
<keyword evidence="3" id="KW-0238">DNA-binding</keyword>
<dbReference type="PANTHER" id="PTHR11361">
    <property type="entry name" value="DNA MISMATCH REPAIR PROTEIN MUTS FAMILY MEMBER"/>
    <property type="match status" value="1"/>
</dbReference>
<feature type="transmembrane region" description="Helical" evidence="4">
    <location>
        <begin position="34"/>
        <end position="53"/>
    </location>
</feature>
<sequence>MTTPLDEYQTRLALRQAEAQRYESQFDRLGQARVSLFLLGILTALFGGGLGFYSTWYGFLALLPITLLFVVGVRILDRQRWAKRLIRYYQHCVARLTGEWVGQGNSGERFVDPNHLCAVDLDLFGKGSLFERICTARTRVGEDRLADWFNNPATLPVIRDRQEAAQDLRNRLDLREALAASGSEVAEGVDFELLAHWGTQILPSPSRWARQVIFGLGIVNLTLCVAWLGFDARGYYLLISLAISYLYAYPMFTWANSAVNPVEETARELTLLRTLLSLFEKEQFSAPLLVNMQEQLRLNQRTASQQIQELAYLAEWLAARRNTIFLPFRILLIWDIRMAFRIEDWRLRSGPHIRQWLFAIAELEALSSLAAYAYENPEDPFPQIQEGPASFEATQLGHPLLPAKTCVRNDVQLNEKTRVLMISGSNMSGKSTFLRSIGVNATLALSGAPVRAKSLALSSFRMGATLRVQDSLSDGKSRFFAEVVRVRATLEKARTGPLMFLFDELFAGTNSADRIRGASGVIQALLESGTIGLVTTHDLAVTEVPDSIRDLVENMHFADQWVDGQMKFDYTVRPGVVSHTNGIALMRAVGLDV</sequence>
<keyword evidence="4" id="KW-1133">Transmembrane helix</keyword>
<keyword evidence="4" id="KW-0472">Membrane</keyword>
<feature type="transmembrane region" description="Helical" evidence="4">
    <location>
        <begin position="212"/>
        <end position="230"/>
    </location>
</feature>
<dbReference type="Proteomes" id="UP000676194">
    <property type="component" value="Chromosome"/>
</dbReference>
<dbReference type="InterPro" id="IPR000432">
    <property type="entry name" value="DNA_mismatch_repair_MutS_C"/>
</dbReference>
<dbReference type="KEGG" id="tsph:KIH39_00915"/>
<dbReference type="InterPro" id="IPR045076">
    <property type="entry name" value="MutS"/>
</dbReference>
<dbReference type="AlphaFoldDB" id="A0A8E6B8T8"/>
<evidence type="ECO:0000256" key="2">
    <source>
        <dbReference type="ARBA" id="ARBA00022840"/>
    </source>
</evidence>
<keyword evidence="7" id="KW-1185">Reference proteome</keyword>
<keyword evidence="1" id="KW-0547">Nucleotide-binding</keyword>
<dbReference type="RefSeq" id="WP_213497402.1">
    <property type="nucleotide sequence ID" value="NZ_CP074694.1"/>
</dbReference>
<keyword evidence="4" id="KW-0812">Transmembrane</keyword>
<feature type="domain" description="DNA mismatch repair proteins mutS family" evidence="5">
    <location>
        <begin position="417"/>
        <end position="592"/>
    </location>
</feature>
<evidence type="ECO:0000256" key="4">
    <source>
        <dbReference type="SAM" id="Phobius"/>
    </source>
</evidence>
<proteinExistence type="predicted"/>
<dbReference type="Pfam" id="PF00488">
    <property type="entry name" value="MutS_V"/>
    <property type="match status" value="1"/>
</dbReference>